<keyword evidence="4" id="KW-0597">Phosphoprotein</keyword>
<dbReference type="Proteomes" id="UP000654947">
    <property type="component" value="Unassembled WGS sequence"/>
</dbReference>
<dbReference type="SUPFAM" id="SSF55874">
    <property type="entry name" value="ATPase domain of HSP90 chaperone/DNA topoisomerase II/histidine kinase"/>
    <property type="match status" value="1"/>
</dbReference>
<name>A0A919CEX0_9ACTN</name>
<dbReference type="InterPro" id="IPR036097">
    <property type="entry name" value="HisK_dim/P_sf"/>
</dbReference>
<evidence type="ECO:0000256" key="10">
    <source>
        <dbReference type="ARBA" id="ARBA00023136"/>
    </source>
</evidence>
<comment type="caution">
    <text evidence="14">The sequence shown here is derived from an EMBL/GenBank/DDBJ whole genome shotgun (WGS) entry which is preliminary data.</text>
</comment>
<dbReference type="Pfam" id="PF02518">
    <property type="entry name" value="HATPase_c"/>
    <property type="match status" value="1"/>
</dbReference>
<protein>
    <recommendedName>
        <fullName evidence="3">histidine kinase</fullName>
        <ecNumber evidence="3">2.7.13.3</ecNumber>
    </recommendedName>
</protein>
<dbReference type="PROSITE" id="PS50885">
    <property type="entry name" value="HAMP"/>
    <property type="match status" value="1"/>
</dbReference>
<keyword evidence="7 14" id="KW-0418">Kinase</keyword>
<dbReference type="Pfam" id="PF00512">
    <property type="entry name" value="HisKA"/>
    <property type="match status" value="1"/>
</dbReference>
<proteinExistence type="predicted"/>
<keyword evidence="15" id="KW-1185">Reference proteome</keyword>
<keyword evidence="5" id="KW-0808">Transferase</keyword>
<comment type="catalytic activity">
    <reaction evidence="1">
        <text>ATP + protein L-histidine = ADP + protein N-phospho-L-histidine.</text>
        <dbReference type="EC" id="2.7.13.3"/>
    </reaction>
</comment>
<dbReference type="InterPro" id="IPR005467">
    <property type="entry name" value="His_kinase_dom"/>
</dbReference>
<dbReference type="PRINTS" id="PR00344">
    <property type="entry name" value="BCTRLSENSOR"/>
</dbReference>
<dbReference type="PANTHER" id="PTHR45436">
    <property type="entry name" value="SENSOR HISTIDINE KINASE YKOH"/>
    <property type="match status" value="1"/>
</dbReference>
<dbReference type="CDD" id="cd00082">
    <property type="entry name" value="HisKA"/>
    <property type="match status" value="1"/>
</dbReference>
<keyword evidence="10 11" id="KW-0472">Membrane</keyword>
<evidence type="ECO:0000256" key="9">
    <source>
        <dbReference type="ARBA" id="ARBA00023012"/>
    </source>
</evidence>
<evidence type="ECO:0000256" key="1">
    <source>
        <dbReference type="ARBA" id="ARBA00000085"/>
    </source>
</evidence>
<dbReference type="SMART" id="SM00388">
    <property type="entry name" value="HisKA"/>
    <property type="match status" value="1"/>
</dbReference>
<comment type="subcellular location">
    <subcellularLocation>
        <location evidence="2">Cell membrane</location>
    </subcellularLocation>
</comment>
<keyword evidence="9" id="KW-0902">Two-component regulatory system</keyword>
<dbReference type="AlphaFoldDB" id="A0A919CEX0"/>
<evidence type="ECO:0000256" key="6">
    <source>
        <dbReference type="ARBA" id="ARBA00022692"/>
    </source>
</evidence>
<dbReference type="CDD" id="cd06225">
    <property type="entry name" value="HAMP"/>
    <property type="match status" value="1"/>
</dbReference>
<evidence type="ECO:0000256" key="7">
    <source>
        <dbReference type="ARBA" id="ARBA00022777"/>
    </source>
</evidence>
<organism evidence="14 15">
    <name type="scientific">Nocardiopsis kunsanensis</name>
    <dbReference type="NCBI Taxonomy" id="141693"/>
    <lineage>
        <taxon>Bacteria</taxon>
        <taxon>Bacillati</taxon>
        <taxon>Actinomycetota</taxon>
        <taxon>Actinomycetes</taxon>
        <taxon>Streptosporangiales</taxon>
        <taxon>Nocardiopsidaceae</taxon>
        <taxon>Nocardiopsis</taxon>
    </lineage>
</organism>
<evidence type="ECO:0000256" key="4">
    <source>
        <dbReference type="ARBA" id="ARBA00022553"/>
    </source>
</evidence>
<dbReference type="Gene3D" id="3.30.565.10">
    <property type="entry name" value="Histidine kinase-like ATPase, C-terminal domain"/>
    <property type="match status" value="1"/>
</dbReference>
<dbReference type="SMART" id="SM00304">
    <property type="entry name" value="HAMP"/>
    <property type="match status" value="1"/>
</dbReference>
<keyword evidence="6 11" id="KW-0812">Transmembrane</keyword>
<evidence type="ECO:0000259" key="12">
    <source>
        <dbReference type="PROSITE" id="PS50109"/>
    </source>
</evidence>
<evidence type="ECO:0000256" key="3">
    <source>
        <dbReference type="ARBA" id="ARBA00012438"/>
    </source>
</evidence>
<dbReference type="Pfam" id="PF00672">
    <property type="entry name" value="HAMP"/>
    <property type="match status" value="1"/>
</dbReference>
<dbReference type="GO" id="GO:0005886">
    <property type="term" value="C:plasma membrane"/>
    <property type="evidence" value="ECO:0007669"/>
    <property type="project" value="UniProtKB-SubCell"/>
</dbReference>
<dbReference type="RefSeq" id="WP_230479850.1">
    <property type="nucleotide sequence ID" value="NZ_BMXL01000002.1"/>
</dbReference>
<dbReference type="SUPFAM" id="SSF47384">
    <property type="entry name" value="Homodimeric domain of signal transducing histidine kinase"/>
    <property type="match status" value="1"/>
</dbReference>
<reference evidence="14 15" key="1">
    <citation type="journal article" date="2014" name="Int. J. Syst. Evol. Microbiol.">
        <title>Complete genome sequence of Corynebacterium casei LMG S-19264T (=DSM 44701T), isolated from a smear-ripened cheese.</title>
        <authorList>
            <consortium name="US DOE Joint Genome Institute (JGI-PGF)"/>
            <person name="Walter F."/>
            <person name="Albersmeier A."/>
            <person name="Kalinowski J."/>
            <person name="Ruckert C."/>
        </authorList>
    </citation>
    <scope>NUCLEOTIDE SEQUENCE [LARGE SCALE GENOMIC DNA]</scope>
    <source>
        <strain evidence="14 15">KCTC 19473</strain>
    </source>
</reference>
<dbReference type="InterPro" id="IPR036890">
    <property type="entry name" value="HATPase_C_sf"/>
</dbReference>
<dbReference type="SMART" id="SM00387">
    <property type="entry name" value="HATPase_c"/>
    <property type="match status" value="1"/>
</dbReference>
<keyword evidence="8 11" id="KW-1133">Transmembrane helix</keyword>
<dbReference type="CDD" id="cd00075">
    <property type="entry name" value="HATPase"/>
    <property type="match status" value="1"/>
</dbReference>
<dbReference type="EC" id="2.7.13.3" evidence="3"/>
<sequence length="478" mass="52680">MSQGSERIGRVLERLRPRSIRARVTAGSVLTFFLFMVALLVFSSMVIRDLDRLRNTGRVDAVAREVAAHVETQRYEGPIPSTEPIVRLQVVDRDSGEVLAASDTLRGLPAVTTEEPTGEPTGDAEYPRLSETVCTELTGVREGDCFRVVGYAVDDSAYGDVTVLAASRTTGFFSTNVLEFVLVGVSLLLTVGTGAVLWYGVGRALRPVRNISSEMEHITASDLHRRLPVPDSDDEIAELARTANESLERLEDSVTRQRRFVSDASHELRSPITGMRTKLEVELSDPEPDARARERLLTGLLSDTERLENIVFDLLELARVETGALASRERVDLTELITTEFSDHRRYPGLRTHTSEPVRAEVNRLRMVRVLTNLVTNAERHARGRIDLYVGREGDSAVVEVHDDGSGVPEQDRERVFERFARLSESKELDPGGSGLGLPISREIVRVHGGTLTAGHSELLGGALFTVRLPLASPENGK</sequence>
<evidence type="ECO:0000256" key="2">
    <source>
        <dbReference type="ARBA" id="ARBA00004236"/>
    </source>
</evidence>
<accession>A0A919CEX0</accession>
<dbReference type="InterPro" id="IPR003660">
    <property type="entry name" value="HAMP_dom"/>
</dbReference>
<feature type="transmembrane region" description="Helical" evidence="11">
    <location>
        <begin position="180"/>
        <end position="201"/>
    </location>
</feature>
<dbReference type="InterPro" id="IPR050428">
    <property type="entry name" value="TCS_sensor_his_kinase"/>
</dbReference>
<dbReference type="Gene3D" id="1.10.287.130">
    <property type="match status" value="1"/>
</dbReference>
<evidence type="ECO:0000313" key="14">
    <source>
        <dbReference type="EMBL" id="GHD16574.1"/>
    </source>
</evidence>
<evidence type="ECO:0000256" key="8">
    <source>
        <dbReference type="ARBA" id="ARBA00022989"/>
    </source>
</evidence>
<dbReference type="PANTHER" id="PTHR45436:SF5">
    <property type="entry name" value="SENSOR HISTIDINE KINASE TRCS"/>
    <property type="match status" value="1"/>
</dbReference>
<dbReference type="GO" id="GO:0000155">
    <property type="term" value="F:phosphorelay sensor kinase activity"/>
    <property type="evidence" value="ECO:0007669"/>
    <property type="project" value="InterPro"/>
</dbReference>
<evidence type="ECO:0000313" key="15">
    <source>
        <dbReference type="Proteomes" id="UP000654947"/>
    </source>
</evidence>
<feature type="domain" description="Histidine kinase" evidence="12">
    <location>
        <begin position="263"/>
        <end position="473"/>
    </location>
</feature>
<feature type="transmembrane region" description="Helical" evidence="11">
    <location>
        <begin position="24"/>
        <end position="47"/>
    </location>
</feature>
<evidence type="ECO:0000256" key="5">
    <source>
        <dbReference type="ARBA" id="ARBA00022679"/>
    </source>
</evidence>
<dbReference type="Gene3D" id="6.10.340.10">
    <property type="match status" value="1"/>
</dbReference>
<dbReference type="InterPro" id="IPR003594">
    <property type="entry name" value="HATPase_dom"/>
</dbReference>
<dbReference type="InterPro" id="IPR003661">
    <property type="entry name" value="HisK_dim/P_dom"/>
</dbReference>
<evidence type="ECO:0000259" key="13">
    <source>
        <dbReference type="PROSITE" id="PS50885"/>
    </source>
</evidence>
<dbReference type="InterPro" id="IPR004358">
    <property type="entry name" value="Sig_transdc_His_kin-like_C"/>
</dbReference>
<feature type="domain" description="HAMP" evidence="13">
    <location>
        <begin position="202"/>
        <end position="255"/>
    </location>
</feature>
<dbReference type="PROSITE" id="PS50109">
    <property type="entry name" value="HIS_KIN"/>
    <property type="match status" value="1"/>
</dbReference>
<evidence type="ECO:0000256" key="11">
    <source>
        <dbReference type="SAM" id="Phobius"/>
    </source>
</evidence>
<dbReference type="SUPFAM" id="SSF158472">
    <property type="entry name" value="HAMP domain-like"/>
    <property type="match status" value="1"/>
</dbReference>
<dbReference type="EMBL" id="BMXL01000002">
    <property type="protein sequence ID" value="GHD16574.1"/>
    <property type="molecule type" value="Genomic_DNA"/>
</dbReference>
<gene>
    <name evidence="14" type="ORF">GCM10007147_04830</name>
</gene>